<keyword evidence="3" id="KW-1185">Reference proteome</keyword>
<dbReference type="EnsemblMetazoa" id="CLYHEMT002843.1">
    <property type="protein sequence ID" value="CLYHEMP002843.1"/>
    <property type="gene ID" value="CLYHEMG002843"/>
</dbReference>
<organism evidence="2 3">
    <name type="scientific">Clytia hemisphaerica</name>
    <dbReference type="NCBI Taxonomy" id="252671"/>
    <lineage>
        <taxon>Eukaryota</taxon>
        <taxon>Metazoa</taxon>
        <taxon>Cnidaria</taxon>
        <taxon>Hydrozoa</taxon>
        <taxon>Hydroidolina</taxon>
        <taxon>Leptothecata</taxon>
        <taxon>Obeliida</taxon>
        <taxon>Clytiidae</taxon>
        <taxon>Clytia</taxon>
    </lineage>
</organism>
<accession>A0A7M5UQH0</accession>
<reference evidence="2" key="1">
    <citation type="submission" date="2021-01" db="UniProtKB">
        <authorList>
            <consortium name="EnsemblMetazoa"/>
        </authorList>
    </citation>
    <scope>IDENTIFICATION</scope>
</reference>
<dbReference type="InterPro" id="IPR026612">
    <property type="entry name" value="STRA6-like"/>
</dbReference>
<dbReference type="GO" id="GO:0038023">
    <property type="term" value="F:signaling receptor activity"/>
    <property type="evidence" value="ECO:0007669"/>
    <property type="project" value="InterPro"/>
</dbReference>
<dbReference type="Pfam" id="PF14752">
    <property type="entry name" value="RBP_receptor"/>
    <property type="match status" value="1"/>
</dbReference>
<name>A0A7M5UQH0_9CNID</name>
<dbReference type="GO" id="GO:0034632">
    <property type="term" value="F:retinol transmembrane transporter activity"/>
    <property type="evidence" value="ECO:0007669"/>
    <property type="project" value="InterPro"/>
</dbReference>
<dbReference type="OrthoDB" id="2376984at2759"/>
<evidence type="ECO:0000256" key="1">
    <source>
        <dbReference type="SAM" id="MobiDB-lite"/>
    </source>
</evidence>
<protein>
    <submittedName>
        <fullName evidence="2">Uncharacterized protein</fullName>
    </submittedName>
</protein>
<feature type="region of interest" description="Disordered" evidence="1">
    <location>
        <begin position="106"/>
        <end position="135"/>
    </location>
</feature>
<dbReference type="AlphaFoldDB" id="A0A7M5UQH0"/>
<feature type="compositionally biased region" description="Polar residues" evidence="1">
    <location>
        <begin position="109"/>
        <end position="118"/>
    </location>
</feature>
<proteinExistence type="predicted"/>
<sequence length="162" mass="18777">SNPALQCFVRLLLEDMNKDLKDDFTNEQENKSHNLSSMKLVKIDETVSSKTQEVRNKHVRARNRWHLFATMTMNPSIIRYRTRYLDVDSSLLPDYTHVDEKLNKKDNNHLSPINNNFTPGKIKDSSANNGNGDLQPERLRQRQAKSVIGQLNQGCDENMVFF</sequence>
<evidence type="ECO:0000313" key="3">
    <source>
        <dbReference type="Proteomes" id="UP000594262"/>
    </source>
</evidence>
<dbReference type="Proteomes" id="UP000594262">
    <property type="component" value="Unplaced"/>
</dbReference>
<evidence type="ECO:0000313" key="2">
    <source>
        <dbReference type="EnsemblMetazoa" id="CLYHEMP002843.1"/>
    </source>
</evidence>